<evidence type="ECO:0000313" key="4">
    <source>
        <dbReference type="Proteomes" id="UP000662314"/>
    </source>
</evidence>
<reference evidence="3 4" key="1">
    <citation type="journal article" date="2021" name="Int. J. Syst. Evol. Microbiol.">
        <title>Amazonocrinis nigriterrae gen. nov., sp. nov., Atlanticothrix silvestris gen. nov., sp. nov. and Dendronalium phyllosphericum gen. nov., sp. nov., nostocacean cyanobacteria from Brazilian environments.</title>
        <authorList>
            <person name="Alvarenga D.O."/>
            <person name="Andreote A.P.D."/>
            <person name="Branco L.H.Z."/>
            <person name="Delbaje E."/>
            <person name="Cruz R.B."/>
            <person name="Varani A.M."/>
            <person name="Fiore M.F."/>
        </authorList>
    </citation>
    <scope>NUCLEOTIDE SEQUENCE [LARGE SCALE GENOMIC DNA]</scope>
    <source>
        <strain evidence="3 4">CENA369</strain>
    </source>
</reference>
<protein>
    <submittedName>
        <fullName evidence="3">Uncharacterized protein</fullName>
    </submittedName>
</protein>
<feature type="transmembrane region" description="Helical" evidence="2">
    <location>
        <begin position="30"/>
        <end position="49"/>
    </location>
</feature>
<keyword evidence="4" id="KW-1185">Reference proteome</keyword>
<keyword evidence="2" id="KW-0812">Transmembrane</keyword>
<evidence type="ECO:0000313" key="3">
    <source>
        <dbReference type="EMBL" id="MBH8576918.1"/>
    </source>
</evidence>
<sequence length="54" mass="5853">MIHPTVQTHTEVPVISTPPQPTQGDSTTTIILAIAFLIKTTLLSIAMLIKANKR</sequence>
<keyword evidence="2" id="KW-1133">Transmembrane helix</keyword>
<feature type="region of interest" description="Disordered" evidence="1">
    <location>
        <begin position="1"/>
        <end position="24"/>
    </location>
</feature>
<dbReference type="EMBL" id="JAECZA010000244">
    <property type="protein sequence ID" value="MBH8576918.1"/>
    <property type="molecule type" value="Genomic_DNA"/>
</dbReference>
<gene>
    <name evidence="3" type="ORF">I8752_28820</name>
</gene>
<keyword evidence="2" id="KW-0472">Membrane</keyword>
<name>A0A8J7IA36_9NOST</name>
<feature type="compositionally biased region" description="Polar residues" evidence="1">
    <location>
        <begin position="1"/>
        <end position="10"/>
    </location>
</feature>
<organism evidence="3 4">
    <name type="scientific">Dendronalium phyllosphericum CENA369</name>
    <dbReference type="NCBI Taxonomy" id="1725256"/>
    <lineage>
        <taxon>Bacteria</taxon>
        <taxon>Bacillati</taxon>
        <taxon>Cyanobacteriota</taxon>
        <taxon>Cyanophyceae</taxon>
        <taxon>Nostocales</taxon>
        <taxon>Nostocaceae</taxon>
        <taxon>Dendronalium</taxon>
        <taxon>Dendronalium phyllosphericum</taxon>
    </lineage>
</organism>
<evidence type="ECO:0000256" key="1">
    <source>
        <dbReference type="SAM" id="MobiDB-lite"/>
    </source>
</evidence>
<accession>A0A8J7IA36</accession>
<comment type="caution">
    <text evidence="3">The sequence shown here is derived from an EMBL/GenBank/DDBJ whole genome shotgun (WGS) entry which is preliminary data.</text>
</comment>
<proteinExistence type="predicted"/>
<dbReference type="AlphaFoldDB" id="A0A8J7IA36"/>
<dbReference type="Proteomes" id="UP000662314">
    <property type="component" value="Unassembled WGS sequence"/>
</dbReference>
<dbReference type="RefSeq" id="WP_214435639.1">
    <property type="nucleotide sequence ID" value="NZ_CAWPUQ010000173.1"/>
</dbReference>
<evidence type="ECO:0000256" key="2">
    <source>
        <dbReference type="SAM" id="Phobius"/>
    </source>
</evidence>